<dbReference type="NCBIfam" id="TIGR00125">
    <property type="entry name" value="cyt_tran_rel"/>
    <property type="match status" value="1"/>
</dbReference>
<keyword evidence="2" id="KW-0548">Nucleotidyltransferase</keyword>
<dbReference type="InterPro" id="IPR052735">
    <property type="entry name" value="NAD_biosynth-regulator"/>
</dbReference>
<sequence>MLAEGLLIGKFMPPTMGHKFLVEAALAKVERLTVLVGSVNRPDLVPVEVRRAWLERHFSERVKIVSASGTLLDGASGFAERCRRLRNFAINAVGRPPDAVFASETYGRFLAELLDCKFEMVDPNRSAVPISSTMVRRNPARYWNYILPEARPSYLSEYVLIVPDDGLARVVCKVRGLVPKISCLSTDDVVEEEFFDYVEAMRLSASGGLVSVVASSAWAQWREKLWLDLPGGEWKAASAKLYVLPAVSFDAEFAEEDAVLSCLVHDMEKSGCLINMRERVSDSSNERRMEKPYRERVEAALVGFACLRLRWLRKGGFDGLSNPTVV</sequence>
<protein>
    <submittedName>
        <fullName evidence="2">Adenylyltransferase/cytidyltransferase family protein</fullName>
    </submittedName>
</protein>
<keyword evidence="2" id="KW-0808">Transferase</keyword>
<comment type="caution">
    <text evidence="2">The sequence shown here is derived from an EMBL/GenBank/DDBJ whole genome shotgun (WGS) entry which is preliminary data.</text>
</comment>
<dbReference type="Proteomes" id="UP001162318">
    <property type="component" value="Unassembled WGS sequence"/>
</dbReference>
<name>A0AA42X0P2_SPHYA</name>
<accession>A0AA42X0P2</accession>
<gene>
    <name evidence="2" type="ORF">N5J77_24190</name>
</gene>
<feature type="domain" description="Cytidyltransferase-like" evidence="1">
    <location>
        <begin position="7"/>
        <end position="137"/>
    </location>
</feature>
<dbReference type="AlphaFoldDB" id="A0AA42X0P2"/>
<evidence type="ECO:0000259" key="1">
    <source>
        <dbReference type="Pfam" id="PF01467"/>
    </source>
</evidence>
<evidence type="ECO:0000313" key="3">
    <source>
        <dbReference type="Proteomes" id="UP001162318"/>
    </source>
</evidence>
<dbReference type="InterPro" id="IPR004821">
    <property type="entry name" value="Cyt_trans-like"/>
</dbReference>
<dbReference type="PANTHER" id="PTHR37512">
    <property type="entry name" value="TRIFUNCTIONAL NAD BIOSYNTHESIS/REGULATOR PROTEIN NADR"/>
    <property type="match status" value="1"/>
</dbReference>
<organism evidence="2 3">
    <name type="scientific">Sphingobium yanoikuyae</name>
    <name type="common">Sphingomonas yanoikuyae</name>
    <dbReference type="NCBI Taxonomy" id="13690"/>
    <lineage>
        <taxon>Bacteria</taxon>
        <taxon>Pseudomonadati</taxon>
        <taxon>Pseudomonadota</taxon>
        <taxon>Alphaproteobacteria</taxon>
        <taxon>Sphingomonadales</taxon>
        <taxon>Sphingomonadaceae</taxon>
        <taxon>Sphingobium</taxon>
    </lineage>
</organism>
<dbReference type="InterPro" id="IPR014729">
    <property type="entry name" value="Rossmann-like_a/b/a_fold"/>
</dbReference>
<dbReference type="EMBL" id="JAOCKX010000052">
    <property type="protein sequence ID" value="MDH2134238.1"/>
    <property type="molecule type" value="Genomic_DNA"/>
</dbReference>
<dbReference type="RefSeq" id="WP_279776313.1">
    <property type="nucleotide sequence ID" value="NZ_JAOCKX010000052.1"/>
</dbReference>
<reference evidence="2" key="1">
    <citation type="submission" date="2022-09" db="EMBL/GenBank/DDBJ databases">
        <title>Intensive care unit water sources are persistently colonized with multi-drug resistant bacteria and are the site of extensive horizontal gene transfer of antibiotic resistance genes.</title>
        <authorList>
            <person name="Diorio-Toth L."/>
        </authorList>
    </citation>
    <scope>NUCLEOTIDE SEQUENCE</scope>
    <source>
        <strain evidence="2">GD03659</strain>
    </source>
</reference>
<dbReference type="GO" id="GO:0016779">
    <property type="term" value="F:nucleotidyltransferase activity"/>
    <property type="evidence" value="ECO:0007669"/>
    <property type="project" value="UniProtKB-KW"/>
</dbReference>
<dbReference type="Gene3D" id="3.40.50.620">
    <property type="entry name" value="HUPs"/>
    <property type="match status" value="1"/>
</dbReference>
<dbReference type="PANTHER" id="PTHR37512:SF1">
    <property type="entry name" value="NADR_TTD14 AAA DOMAIN-CONTAINING PROTEIN"/>
    <property type="match status" value="1"/>
</dbReference>
<proteinExistence type="predicted"/>
<evidence type="ECO:0000313" key="2">
    <source>
        <dbReference type="EMBL" id="MDH2134238.1"/>
    </source>
</evidence>
<dbReference type="SUPFAM" id="SSF52374">
    <property type="entry name" value="Nucleotidylyl transferase"/>
    <property type="match status" value="1"/>
</dbReference>
<dbReference type="Pfam" id="PF01467">
    <property type="entry name" value="CTP_transf_like"/>
    <property type="match status" value="1"/>
</dbReference>